<feature type="transmembrane region" description="Helical" evidence="2">
    <location>
        <begin position="27"/>
        <end position="46"/>
    </location>
</feature>
<evidence type="ECO:0000256" key="2">
    <source>
        <dbReference type="SAM" id="Phobius"/>
    </source>
</evidence>
<dbReference type="Proteomes" id="UP000036958">
    <property type="component" value="Unassembled WGS sequence"/>
</dbReference>
<evidence type="ECO:0000313" key="3">
    <source>
        <dbReference type="EMBL" id="KOH43031.1"/>
    </source>
</evidence>
<dbReference type="AlphaFoldDB" id="A0A0L8V3M9"/>
<dbReference type="EMBL" id="LGIA01000204">
    <property type="protein sequence ID" value="KOH43031.1"/>
    <property type="molecule type" value="Genomic_DNA"/>
</dbReference>
<keyword evidence="2" id="KW-0472">Membrane</keyword>
<organism evidence="3 4">
    <name type="scientific">Sunxiuqinia dokdonensis</name>
    <dbReference type="NCBI Taxonomy" id="1409788"/>
    <lineage>
        <taxon>Bacteria</taxon>
        <taxon>Pseudomonadati</taxon>
        <taxon>Bacteroidota</taxon>
        <taxon>Bacteroidia</taxon>
        <taxon>Marinilabiliales</taxon>
        <taxon>Prolixibacteraceae</taxon>
        <taxon>Sunxiuqinia</taxon>
    </lineage>
</organism>
<comment type="caution">
    <text evidence="3">The sequence shown here is derived from an EMBL/GenBank/DDBJ whole genome shotgun (WGS) entry which is preliminary data.</text>
</comment>
<name>A0A0L8V3M9_9BACT</name>
<accession>A0A0L8V3M9</accession>
<feature type="compositionally biased region" description="Polar residues" evidence="1">
    <location>
        <begin position="63"/>
        <end position="73"/>
    </location>
</feature>
<keyword evidence="2" id="KW-0812">Transmembrane</keyword>
<dbReference type="STRING" id="1409788.NC99_41640"/>
<feature type="region of interest" description="Disordered" evidence="1">
    <location>
        <begin position="57"/>
        <end position="78"/>
    </location>
</feature>
<evidence type="ECO:0000313" key="4">
    <source>
        <dbReference type="Proteomes" id="UP000036958"/>
    </source>
</evidence>
<keyword evidence="4" id="KW-1185">Reference proteome</keyword>
<proteinExistence type="predicted"/>
<keyword evidence="2" id="KW-1133">Transmembrane helix</keyword>
<evidence type="ECO:0000256" key="1">
    <source>
        <dbReference type="SAM" id="MobiDB-lite"/>
    </source>
</evidence>
<reference evidence="4" key="1">
    <citation type="submission" date="2015-07" db="EMBL/GenBank/DDBJ databases">
        <title>Genome sequencing of Sunxiuqinia dokdonensis strain SK.</title>
        <authorList>
            <person name="Ahn S."/>
            <person name="Kim B.-C."/>
        </authorList>
    </citation>
    <scope>NUCLEOTIDE SEQUENCE [LARGE SCALE GENOMIC DNA]</scope>
    <source>
        <strain evidence="4">SK</strain>
    </source>
</reference>
<protein>
    <submittedName>
        <fullName evidence="3">Uncharacterized protein</fullName>
    </submittedName>
</protein>
<gene>
    <name evidence="3" type="ORF">NC99_41640</name>
</gene>
<sequence>MAVSTFVSVLLKQYLYSMSIKGKTTTAIAKNLIFMVGLLVVVGFSSCKTCRCPAYSRLPGENKSPNLNSVPSDTSKRAPHDALFYDTTAANTGNLAGDSNNTPS</sequence>